<evidence type="ECO:0000256" key="1">
    <source>
        <dbReference type="ARBA" id="ARBA00023016"/>
    </source>
</evidence>
<dbReference type="Gene3D" id="3.40.50.880">
    <property type="match status" value="1"/>
</dbReference>
<keyword evidence="2" id="KW-0456">Lyase</keyword>
<keyword evidence="5" id="KW-1185">Reference proteome</keyword>
<reference evidence="4 5" key="1">
    <citation type="submission" date="2024-06" db="EMBL/GenBank/DDBJ databases">
        <authorList>
            <person name="Kraege A."/>
            <person name="Thomma B."/>
        </authorList>
    </citation>
    <scope>NUCLEOTIDE SEQUENCE [LARGE SCALE GENOMIC DNA]</scope>
</reference>
<comment type="similarity">
    <text evidence="3">Belongs to the peptidase C56 family. HSP31-like subfamily.</text>
</comment>
<dbReference type="CDD" id="cd03141">
    <property type="entry name" value="GATase1_Hsp31_like"/>
    <property type="match status" value="1"/>
</dbReference>
<dbReference type="PANTHER" id="PTHR48094:SF11">
    <property type="entry name" value="GLUTATHIONE-INDEPENDENT GLYOXALASE HSP31-RELATED"/>
    <property type="match status" value="1"/>
</dbReference>
<dbReference type="PANTHER" id="PTHR48094">
    <property type="entry name" value="PROTEIN/NUCLEIC ACID DEGLYCASE DJ-1-RELATED"/>
    <property type="match status" value="1"/>
</dbReference>
<evidence type="ECO:0000256" key="3">
    <source>
        <dbReference type="ARBA" id="ARBA00038493"/>
    </source>
</evidence>
<dbReference type="Proteomes" id="UP001497392">
    <property type="component" value="Unassembled WGS sequence"/>
</dbReference>
<dbReference type="InterPro" id="IPR029062">
    <property type="entry name" value="Class_I_gatase-like"/>
</dbReference>
<organism evidence="4 5">
    <name type="scientific">Coccomyxa viridis</name>
    <dbReference type="NCBI Taxonomy" id="1274662"/>
    <lineage>
        <taxon>Eukaryota</taxon>
        <taxon>Viridiplantae</taxon>
        <taxon>Chlorophyta</taxon>
        <taxon>core chlorophytes</taxon>
        <taxon>Trebouxiophyceae</taxon>
        <taxon>Trebouxiophyceae incertae sedis</taxon>
        <taxon>Coccomyxaceae</taxon>
        <taxon>Coccomyxa</taxon>
    </lineage>
</organism>
<proteinExistence type="inferred from homology"/>
<evidence type="ECO:0000313" key="4">
    <source>
        <dbReference type="EMBL" id="CAL5227069.1"/>
    </source>
</evidence>
<sequence length="265" mass="29279">MTEIEVDVVIPPPRPVMGRKLPRRESAILLIATSERRLGDTSIKTGAWAETLAEPYYTFRKKGYAVAFASVAGGPIPIDPYSLSPPIMKNHVIKSFMYDKEAQYAMSKSLPVAIADPEEYVAIFIAGGHGIAWDGPFNPELRRLIEDAYKQRKLIAAVDHGPAALVHAINRREEDPDYGTPILARKQVTGISDSEEEAMGRADLVPFLLEDRIREIDGIYVRNLRDWDTFAVRTSQIITGQNAASSKETADAVVDALSFGVRLTP</sequence>
<evidence type="ECO:0000256" key="2">
    <source>
        <dbReference type="ARBA" id="ARBA00023239"/>
    </source>
</evidence>
<keyword evidence="1" id="KW-0346">Stress response</keyword>
<evidence type="ECO:0000313" key="5">
    <source>
        <dbReference type="Proteomes" id="UP001497392"/>
    </source>
</evidence>
<dbReference type="InterPro" id="IPR050325">
    <property type="entry name" value="Prot/Nucl_acid_deglycase"/>
</dbReference>
<protein>
    <submittedName>
        <fullName evidence="4">G9973 protein</fullName>
    </submittedName>
</protein>
<dbReference type="SUPFAM" id="SSF52317">
    <property type="entry name" value="Class I glutamine amidotransferase-like"/>
    <property type="match status" value="1"/>
</dbReference>
<name>A0ABP1G458_9CHLO</name>
<comment type="caution">
    <text evidence="4">The sequence shown here is derived from an EMBL/GenBank/DDBJ whole genome shotgun (WGS) entry which is preliminary data.</text>
</comment>
<gene>
    <name evidence="4" type="primary">g9973</name>
    <name evidence="4" type="ORF">VP750_LOCUS8975</name>
</gene>
<dbReference type="EMBL" id="CAXHTA020000017">
    <property type="protein sequence ID" value="CAL5227069.1"/>
    <property type="molecule type" value="Genomic_DNA"/>
</dbReference>
<accession>A0ABP1G458</accession>